<reference evidence="1" key="2">
    <citation type="submission" date="2020-11" db="EMBL/GenBank/DDBJ databases">
        <authorList>
            <person name="McCartney M.A."/>
            <person name="Auch B."/>
            <person name="Kono T."/>
            <person name="Mallez S."/>
            <person name="Becker A."/>
            <person name="Gohl D.M."/>
            <person name="Silverstein K.A.T."/>
            <person name="Koren S."/>
            <person name="Bechman K.B."/>
            <person name="Herman A."/>
            <person name="Abrahante J.E."/>
            <person name="Garbe J."/>
        </authorList>
    </citation>
    <scope>NUCLEOTIDE SEQUENCE</scope>
    <source>
        <strain evidence="1">Duluth1</strain>
        <tissue evidence="1">Whole animal</tissue>
    </source>
</reference>
<organism evidence="1 2">
    <name type="scientific">Dreissena polymorpha</name>
    <name type="common">Zebra mussel</name>
    <name type="synonym">Mytilus polymorpha</name>
    <dbReference type="NCBI Taxonomy" id="45954"/>
    <lineage>
        <taxon>Eukaryota</taxon>
        <taxon>Metazoa</taxon>
        <taxon>Spiralia</taxon>
        <taxon>Lophotrochozoa</taxon>
        <taxon>Mollusca</taxon>
        <taxon>Bivalvia</taxon>
        <taxon>Autobranchia</taxon>
        <taxon>Heteroconchia</taxon>
        <taxon>Euheterodonta</taxon>
        <taxon>Imparidentia</taxon>
        <taxon>Neoheterodontei</taxon>
        <taxon>Myida</taxon>
        <taxon>Dreissenoidea</taxon>
        <taxon>Dreissenidae</taxon>
        <taxon>Dreissena</taxon>
    </lineage>
</organism>
<accession>A0A9D4JQ29</accession>
<reference evidence="1" key="1">
    <citation type="journal article" date="2019" name="bioRxiv">
        <title>The Genome of the Zebra Mussel, Dreissena polymorpha: A Resource for Invasive Species Research.</title>
        <authorList>
            <person name="McCartney M.A."/>
            <person name="Auch B."/>
            <person name="Kono T."/>
            <person name="Mallez S."/>
            <person name="Zhang Y."/>
            <person name="Obille A."/>
            <person name="Becker A."/>
            <person name="Abrahante J.E."/>
            <person name="Garbe J."/>
            <person name="Badalamenti J.P."/>
            <person name="Herman A."/>
            <person name="Mangelson H."/>
            <person name="Liachko I."/>
            <person name="Sullivan S."/>
            <person name="Sone E.D."/>
            <person name="Koren S."/>
            <person name="Silverstein K.A.T."/>
            <person name="Beckman K.B."/>
            <person name="Gohl D.M."/>
        </authorList>
    </citation>
    <scope>NUCLEOTIDE SEQUENCE</scope>
    <source>
        <strain evidence="1">Duluth1</strain>
        <tissue evidence="1">Whole animal</tissue>
    </source>
</reference>
<comment type="caution">
    <text evidence="1">The sequence shown here is derived from an EMBL/GenBank/DDBJ whole genome shotgun (WGS) entry which is preliminary data.</text>
</comment>
<keyword evidence="2" id="KW-1185">Reference proteome</keyword>
<evidence type="ECO:0000313" key="1">
    <source>
        <dbReference type="EMBL" id="KAH3816738.1"/>
    </source>
</evidence>
<dbReference type="EMBL" id="JAIWYP010000005">
    <property type="protein sequence ID" value="KAH3816738.1"/>
    <property type="molecule type" value="Genomic_DNA"/>
</dbReference>
<protein>
    <submittedName>
        <fullName evidence="1">Uncharacterized protein</fullName>
    </submittedName>
</protein>
<evidence type="ECO:0000313" key="2">
    <source>
        <dbReference type="Proteomes" id="UP000828390"/>
    </source>
</evidence>
<gene>
    <name evidence="1" type="ORF">DPMN_118259</name>
</gene>
<dbReference type="AlphaFoldDB" id="A0A9D4JQ29"/>
<proteinExistence type="predicted"/>
<name>A0A9D4JQ29_DREPO</name>
<sequence>MRETNSGSVCFKIYFKSVQFTIFAIWRSGQQRLRYPPHTDDKYAKAAWFLGSGKQPKTGWFW</sequence>
<dbReference type="Proteomes" id="UP000828390">
    <property type="component" value="Unassembled WGS sequence"/>
</dbReference>